<keyword evidence="1" id="KW-0472">Membrane</keyword>
<dbReference type="Proteomes" id="UP000178930">
    <property type="component" value="Unassembled WGS sequence"/>
</dbReference>
<reference evidence="2 3" key="1">
    <citation type="journal article" date="2016" name="Nat. Commun.">
        <title>Thousands of microbial genomes shed light on interconnected biogeochemical processes in an aquifer system.</title>
        <authorList>
            <person name="Anantharaman K."/>
            <person name="Brown C.T."/>
            <person name="Hug L.A."/>
            <person name="Sharon I."/>
            <person name="Castelle C.J."/>
            <person name="Probst A.J."/>
            <person name="Thomas B.C."/>
            <person name="Singh A."/>
            <person name="Wilkins M.J."/>
            <person name="Karaoz U."/>
            <person name="Brodie E.L."/>
            <person name="Williams K.H."/>
            <person name="Hubbard S.S."/>
            <person name="Banfield J.F."/>
        </authorList>
    </citation>
    <scope>NUCLEOTIDE SEQUENCE [LARGE SCALE GENOMIC DNA]</scope>
</reference>
<dbReference type="STRING" id="1797532.A2729_00200"/>
<dbReference type="AlphaFoldDB" id="A0A1G1XYT3"/>
<evidence type="ECO:0000256" key="1">
    <source>
        <dbReference type="SAM" id="Phobius"/>
    </source>
</evidence>
<evidence type="ECO:0000313" key="2">
    <source>
        <dbReference type="EMBL" id="OGY45253.1"/>
    </source>
</evidence>
<gene>
    <name evidence="2" type="ORF">A2729_00200</name>
</gene>
<sequence length="187" mass="21206">MFSEQKRQSVHILLFLLAFFLKYLNRWQAAVLLLILLFVTLFLIPRLKIKSFFYRQLEKKYSQGAVWYFLVLLILVLIFPLPVVAASWAILALGDGTATIIGQNFKAKELPWNKKKSYFGSLAFIFFGVIGAFILLKWMMPDLTNGAAFSIGLKTSLIAAVVESLPWRINDNLTVAVTSAVVLSWLI</sequence>
<dbReference type="InterPro" id="IPR037997">
    <property type="entry name" value="Dgk1-like"/>
</dbReference>
<dbReference type="GO" id="GO:0004143">
    <property type="term" value="F:ATP-dependent diacylglycerol kinase activity"/>
    <property type="evidence" value="ECO:0007669"/>
    <property type="project" value="InterPro"/>
</dbReference>
<organism evidence="2 3">
    <name type="scientific">Candidatus Buchananbacteria bacterium RIFCSPHIGHO2_01_FULL_39_14</name>
    <dbReference type="NCBI Taxonomy" id="1797532"/>
    <lineage>
        <taxon>Bacteria</taxon>
        <taxon>Candidatus Buchananiibacteriota</taxon>
    </lineage>
</organism>
<evidence type="ECO:0008006" key="4">
    <source>
        <dbReference type="Google" id="ProtNLM"/>
    </source>
</evidence>
<proteinExistence type="predicted"/>
<evidence type="ECO:0000313" key="3">
    <source>
        <dbReference type="Proteomes" id="UP000178930"/>
    </source>
</evidence>
<keyword evidence="1" id="KW-0812">Transmembrane</keyword>
<protein>
    <recommendedName>
        <fullName evidence="4">Phosphatidate cytidylyltransferase</fullName>
    </recommendedName>
</protein>
<dbReference type="EMBL" id="MHIB01000003">
    <property type="protein sequence ID" value="OGY45253.1"/>
    <property type="molecule type" value="Genomic_DNA"/>
</dbReference>
<accession>A0A1G1XYT3</accession>
<keyword evidence="1" id="KW-1133">Transmembrane helix</keyword>
<comment type="caution">
    <text evidence="2">The sequence shown here is derived from an EMBL/GenBank/DDBJ whole genome shotgun (WGS) entry which is preliminary data.</text>
</comment>
<feature type="transmembrane region" description="Helical" evidence="1">
    <location>
        <begin position="27"/>
        <end position="44"/>
    </location>
</feature>
<dbReference type="PANTHER" id="PTHR31303">
    <property type="entry name" value="CTP-DEPENDENT DIACYLGLYCEROL KINASE 1"/>
    <property type="match status" value="1"/>
</dbReference>
<name>A0A1G1XYT3_9BACT</name>
<feature type="transmembrane region" description="Helical" evidence="1">
    <location>
        <begin position="118"/>
        <end position="136"/>
    </location>
</feature>
<dbReference type="PANTHER" id="PTHR31303:SF1">
    <property type="entry name" value="CTP-DEPENDENT DIACYLGLYCEROL KINASE 1"/>
    <property type="match status" value="1"/>
</dbReference>
<feature type="transmembrane region" description="Helical" evidence="1">
    <location>
        <begin position="65"/>
        <end position="91"/>
    </location>
</feature>